<reference evidence="2 3" key="1">
    <citation type="submission" date="2019-12" db="EMBL/GenBank/DDBJ databases">
        <title>Hybrid Genome Assemblies of two High G+C Isolates from Undergraduate Microbiology Courses.</title>
        <authorList>
            <person name="Ne Ville C.J."/>
            <person name="Enright D."/>
            <person name="Hernandez I."/>
            <person name="Dodsworth J."/>
            <person name="Orwin P.M."/>
        </authorList>
    </citation>
    <scope>NUCLEOTIDE SEQUENCE [LARGE SCALE GENOMIC DNA]</scope>
    <source>
        <strain evidence="2 3">CSUSB</strain>
    </source>
</reference>
<dbReference type="InterPro" id="IPR004360">
    <property type="entry name" value="Glyas_Fos-R_dOase_dom"/>
</dbReference>
<organism evidence="2 3">
    <name type="scientific">Variovorax paradoxus</name>
    <dbReference type="NCBI Taxonomy" id="34073"/>
    <lineage>
        <taxon>Bacteria</taxon>
        <taxon>Pseudomonadati</taxon>
        <taxon>Pseudomonadota</taxon>
        <taxon>Betaproteobacteria</taxon>
        <taxon>Burkholderiales</taxon>
        <taxon>Comamonadaceae</taxon>
        <taxon>Variovorax</taxon>
    </lineage>
</organism>
<dbReference type="InterPro" id="IPR029068">
    <property type="entry name" value="Glyas_Bleomycin-R_OHBP_Dase"/>
</dbReference>
<feature type="domain" description="VOC" evidence="1">
    <location>
        <begin position="1"/>
        <end position="118"/>
    </location>
</feature>
<proteinExistence type="predicted"/>
<dbReference type="SUPFAM" id="SSF54593">
    <property type="entry name" value="Glyoxalase/Bleomycin resistance protein/Dihydroxybiphenyl dioxygenase"/>
    <property type="match status" value="1"/>
</dbReference>
<dbReference type="EMBL" id="CP046622">
    <property type="protein sequence ID" value="QGW80389.1"/>
    <property type="molecule type" value="Genomic_DNA"/>
</dbReference>
<sequence>MLKQPRFVIAVRDLARSADFYRDVLGFSIEWKEVPGWRLFRRDACTIMAGECPDTPAARELGEHSYMAYVEVDDVTGLHKDLAARGVQMVKALRTEPWGMREFGIETIDGHRMMFGEDVSGPD</sequence>
<evidence type="ECO:0000259" key="1">
    <source>
        <dbReference type="PROSITE" id="PS51819"/>
    </source>
</evidence>
<protein>
    <submittedName>
        <fullName evidence="2">Bleomycin resistance protein</fullName>
    </submittedName>
</protein>
<evidence type="ECO:0000313" key="2">
    <source>
        <dbReference type="EMBL" id="QGW80389.1"/>
    </source>
</evidence>
<dbReference type="OrthoDB" id="9803104at2"/>
<dbReference type="Pfam" id="PF00903">
    <property type="entry name" value="Glyoxalase"/>
    <property type="match status" value="1"/>
</dbReference>
<dbReference type="Gene3D" id="3.10.180.10">
    <property type="entry name" value="2,3-Dihydroxybiphenyl 1,2-Dioxygenase, domain 1"/>
    <property type="match status" value="1"/>
</dbReference>
<evidence type="ECO:0000313" key="3">
    <source>
        <dbReference type="Proteomes" id="UP000425817"/>
    </source>
</evidence>
<dbReference type="RefSeq" id="WP_157611571.1">
    <property type="nucleotide sequence ID" value="NZ_CP046622.1"/>
</dbReference>
<dbReference type="AlphaFoldDB" id="A0A6I6H4U0"/>
<accession>A0A6I6H4U0</accession>
<gene>
    <name evidence="2" type="ORF">GOQ09_01730</name>
</gene>
<name>A0A6I6H4U0_VARPD</name>
<dbReference type="PROSITE" id="PS51819">
    <property type="entry name" value="VOC"/>
    <property type="match status" value="1"/>
</dbReference>
<dbReference type="InterPro" id="IPR037523">
    <property type="entry name" value="VOC_core"/>
</dbReference>
<dbReference type="Proteomes" id="UP000425817">
    <property type="component" value="Chromosome"/>
</dbReference>